<sequence length="723" mass="82529">MKKDHMQMKHIPLLVILFFILIQWLKPLPMATDMYRIDVFIIFIGVWLVGSWLGIRKLISIPLKSMLLILLLHTASSHVYGESSWLNGFLHDVAADFGHLFTGEWKNWTPIVRTLLFFILLWVSCSLSYRWVVQKQKGLLFLLILSIVYLAIFDTFSPYYAKQSVIGVTALGFITIGLQNTARITSLFKGYPIFHVQLLAAITCCILIGYFAPKLAPQWPDPISGFTSLTSAKSEGTAKVGYSTDDSRLGGPFLPDDTPVFSVITANSSYWRVEVKDFYTGKGWENSDRSEAQLDVGIVDTPSQFVNNAMNWYGPLTKTEPARASFNLNGLPPYFIYPAGLISIEAPIEWPLDIDRVSEKIPIPPSTVVDSYKTNFSVPEFPIEGLKSVNSPDELENTPYFKNMYTQLPAQLPQRVKDLSLTLTADKANRYDKVKAIENYFADFTYEMKDVPYPQENQDYVDQFLFETQKGYCNNFSSAMIVLLRAADIPSRWVKGYTEGEKTSGTAETNYEDIYQVTNNNAHSWVEVYFPGYGWVPFEPTKGFTNPYRFTQEVVAAPQTTSETIDPIAKPAEKPQKDFSEEVTGTTTQKPIIQWTWKTSIMIVVFVLIVAALSIKHRLRLLSLFLQLRYRNMNEKNFASAYHALVKQLGRIGLPHKKTQTLREYALYVDEHLRSSYMQKLTDIYEQITYSQREIHIPAQIKQHWVSVLKQTTSPIKKDLDKA</sequence>
<dbReference type="InterPro" id="IPR021878">
    <property type="entry name" value="TgpA_N"/>
</dbReference>
<dbReference type="PANTHER" id="PTHR42736">
    <property type="entry name" value="PROTEIN-GLUTAMINE GAMMA-GLUTAMYLTRANSFERASE"/>
    <property type="match status" value="1"/>
</dbReference>
<organism evidence="3 4">
    <name type="scientific">Ectobacillus antri</name>
    <dbReference type="NCBI Taxonomy" id="2486280"/>
    <lineage>
        <taxon>Bacteria</taxon>
        <taxon>Bacillati</taxon>
        <taxon>Bacillota</taxon>
        <taxon>Bacilli</taxon>
        <taxon>Bacillales</taxon>
        <taxon>Bacillaceae</taxon>
        <taxon>Ectobacillus</taxon>
    </lineage>
</organism>
<feature type="transmembrane region" description="Helical" evidence="1">
    <location>
        <begin position="139"/>
        <end position="159"/>
    </location>
</feature>
<dbReference type="InterPro" id="IPR002931">
    <property type="entry name" value="Transglutaminase-like"/>
</dbReference>
<dbReference type="SMART" id="SM00460">
    <property type="entry name" value="TGc"/>
    <property type="match status" value="1"/>
</dbReference>
<feature type="transmembrane region" description="Helical" evidence="1">
    <location>
        <begin position="67"/>
        <end position="90"/>
    </location>
</feature>
<protein>
    <submittedName>
        <fullName evidence="3">TransglutaminaseTgpA domain-containing protein</fullName>
    </submittedName>
</protein>
<feature type="domain" description="Transglutaminase-like" evidence="2">
    <location>
        <begin position="465"/>
        <end position="542"/>
    </location>
</feature>
<dbReference type="Pfam" id="PF01841">
    <property type="entry name" value="Transglut_core"/>
    <property type="match status" value="1"/>
</dbReference>
<keyword evidence="1" id="KW-0812">Transmembrane</keyword>
<dbReference type="EMBL" id="JARULN010000001">
    <property type="protein sequence ID" value="MDG5752904.1"/>
    <property type="molecule type" value="Genomic_DNA"/>
</dbReference>
<dbReference type="Gene3D" id="3.10.620.30">
    <property type="match status" value="1"/>
</dbReference>
<feature type="transmembrane region" description="Helical" evidence="1">
    <location>
        <begin position="194"/>
        <end position="212"/>
    </location>
</feature>
<gene>
    <name evidence="3" type="ORF">P6P90_02675</name>
</gene>
<name>A0ABT6H168_9BACI</name>
<accession>A0ABT6H168</accession>
<proteinExistence type="predicted"/>
<reference evidence="3 4" key="1">
    <citation type="submission" date="2023-04" db="EMBL/GenBank/DDBJ databases">
        <title>Ectobacillus antri isolated from activated sludge.</title>
        <authorList>
            <person name="Yan P."/>
            <person name="Liu X."/>
        </authorList>
    </citation>
    <scope>NUCLEOTIDE SEQUENCE [LARGE SCALE GENOMIC DNA]</scope>
    <source>
        <strain evidence="3 4">C18H</strain>
    </source>
</reference>
<dbReference type="InterPro" id="IPR038765">
    <property type="entry name" value="Papain-like_cys_pep_sf"/>
</dbReference>
<dbReference type="RefSeq" id="WP_278017942.1">
    <property type="nucleotide sequence ID" value="NZ_JARRRY010000001.1"/>
</dbReference>
<evidence type="ECO:0000313" key="3">
    <source>
        <dbReference type="EMBL" id="MDG5752904.1"/>
    </source>
</evidence>
<dbReference type="Pfam" id="PF11992">
    <property type="entry name" value="TgpA_N"/>
    <property type="match status" value="1"/>
</dbReference>
<comment type="caution">
    <text evidence="3">The sequence shown here is derived from an EMBL/GenBank/DDBJ whole genome shotgun (WGS) entry which is preliminary data.</text>
</comment>
<keyword evidence="1" id="KW-0472">Membrane</keyword>
<feature type="transmembrane region" description="Helical" evidence="1">
    <location>
        <begin position="595"/>
        <end position="615"/>
    </location>
</feature>
<evidence type="ECO:0000313" key="4">
    <source>
        <dbReference type="Proteomes" id="UP001218246"/>
    </source>
</evidence>
<dbReference type="PANTHER" id="PTHR42736:SF1">
    <property type="entry name" value="PROTEIN-GLUTAMINE GAMMA-GLUTAMYLTRANSFERASE"/>
    <property type="match status" value="1"/>
</dbReference>
<dbReference type="Proteomes" id="UP001218246">
    <property type="component" value="Unassembled WGS sequence"/>
</dbReference>
<dbReference type="InterPro" id="IPR052901">
    <property type="entry name" value="Bact_TGase-like"/>
</dbReference>
<feature type="transmembrane region" description="Helical" evidence="1">
    <location>
        <begin position="110"/>
        <end position="132"/>
    </location>
</feature>
<keyword evidence="1" id="KW-1133">Transmembrane helix</keyword>
<dbReference type="SUPFAM" id="SSF54001">
    <property type="entry name" value="Cysteine proteinases"/>
    <property type="match status" value="1"/>
</dbReference>
<keyword evidence="4" id="KW-1185">Reference proteome</keyword>
<evidence type="ECO:0000256" key="1">
    <source>
        <dbReference type="SAM" id="Phobius"/>
    </source>
</evidence>
<dbReference type="Pfam" id="PF13559">
    <property type="entry name" value="DUF4129"/>
    <property type="match status" value="1"/>
</dbReference>
<dbReference type="InterPro" id="IPR025403">
    <property type="entry name" value="TgpA-like_C"/>
</dbReference>
<feature type="transmembrane region" description="Helical" evidence="1">
    <location>
        <begin position="37"/>
        <end position="55"/>
    </location>
</feature>
<evidence type="ECO:0000259" key="2">
    <source>
        <dbReference type="SMART" id="SM00460"/>
    </source>
</evidence>
<feature type="transmembrane region" description="Helical" evidence="1">
    <location>
        <begin position="165"/>
        <end position="182"/>
    </location>
</feature>